<organism evidence="2 3">
    <name type="scientific">Yersinia mollaretii</name>
    <dbReference type="NCBI Taxonomy" id="33060"/>
    <lineage>
        <taxon>Bacteria</taxon>
        <taxon>Pseudomonadati</taxon>
        <taxon>Pseudomonadota</taxon>
        <taxon>Gammaproteobacteria</taxon>
        <taxon>Enterobacterales</taxon>
        <taxon>Yersiniaceae</taxon>
        <taxon>Yersinia</taxon>
    </lineage>
</organism>
<feature type="signal peptide" evidence="1">
    <location>
        <begin position="1"/>
        <end position="19"/>
    </location>
</feature>
<keyword evidence="1" id="KW-0732">Signal</keyword>
<protein>
    <submittedName>
        <fullName evidence="2">Uncharacterized protein</fullName>
    </submittedName>
</protein>
<comment type="caution">
    <text evidence="2">The sequence shown here is derived from an EMBL/GenBank/DDBJ whole genome shotgun (WGS) entry which is preliminary data.</text>
</comment>
<accession>A0AA44CIW8</accession>
<evidence type="ECO:0000313" key="3">
    <source>
        <dbReference type="Proteomes" id="UP000712947"/>
    </source>
</evidence>
<dbReference type="Proteomes" id="UP000712947">
    <property type="component" value="Unassembled WGS sequence"/>
</dbReference>
<name>A0AA44CIW8_YERMO</name>
<evidence type="ECO:0000313" key="2">
    <source>
        <dbReference type="EMBL" id="NIL21623.1"/>
    </source>
</evidence>
<proteinExistence type="predicted"/>
<reference evidence="2" key="1">
    <citation type="submission" date="2020-03" db="EMBL/GenBank/DDBJ databases">
        <authorList>
            <person name="Kislichkina A."/>
            <person name="Dentovskaya S."/>
            <person name="Shaikhutdinov R."/>
            <person name="Ivanov S."/>
            <person name="Sizova A."/>
            <person name="Solomentsev V."/>
            <person name="Bogun A."/>
        </authorList>
    </citation>
    <scope>NUCLEOTIDE SEQUENCE</scope>
    <source>
        <strain evidence="2">SCPM-O-B-7610</strain>
    </source>
</reference>
<dbReference type="AlphaFoldDB" id="A0AA44CIW8"/>
<dbReference type="RefSeq" id="WP_155488755.1">
    <property type="nucleotide sequence ID" value="NZ_CABHYE010000015.1"/>
</dbReference>
<feature type="chain" id="PRO_5041252403" evidence="1">
    <location>
        <begin position="20"/>
        <end position="50"/>
    </location>
</feature>
<dbReference type="EMBL" id="JAASAI010000002">
    <property type="protein sequence ID" value="NIL21623.1"/>
    <property type="molecule type" value="Genomic_DNA"/>
</dbReference>
<gene>
    <name evidence="2" type="ORF">HB991_03680</name>
</gene>
<sequence>MKKQRITMLLGLLFCGALALSMAKAVQAVEMKGVYFPENYCFTCAHPIWG</sequence>
<evidence type="ECO:0000256" key="1">
    <source>
        <dbReference type="SAM" id="SignalP"/>
    </source>
</evidence>